<keyword evidence="2" id="KW-1185">Reference proteome</keyword>
<dbReference type="EMBL" id="OZ020113">
    <property type="protein sequence ID" value="CAK9266516.1"/>
    <property type="molecule type" value="Genomic_DNA"/>
</dbReference>
<name>A0ABP0WKW6_9BRYO</name>
<dbReference type="SUPFAM" id="SSF63724">
    <property type="entry name" value="Cytolysin/lectin"/>
    <property type="match status" value="1"/>
</dbReference>
<evidence type="ECO:0000313" key="1">
    <source>
        <dbReference type="EMBL" id="CAK9266516.1"/>
    </source>
</evidence>
<protein>
    <submittedName>
        <fullName evidence="1">Uncharacterized protein</fullName>
    </submittedName>
</protein>
<organism evidence="1 2">
    <name type="scientific">Sphagnum jensenii</name>
    <dbReference type="NCBI Taxonomy" id="128206"/>
    <lineage>
        <taxon>Eukaryota</taxon>
        <taxon>Viridiplantae</taxon>
        <taxon>Streptophyta</taxon>
        <taxon>Embryophyta</taxon>
        <taxon>Bryophyta</taxon>
        <taxon>Sphagnophytina</taxon>
        <taxon>Sphagnopsida</taxon>
        <taxon>Sphagnales</taxon>
        <taxon>Sphagnaceae</taxon>
        <taxon>Sphagnum</taxon>
    </lineage>
</organism>
<sequence>MDSLHEANSESVPKDAEYGDKGSREFRVSVVGGASAFQVVEKITWNDGTWSDTQGTEQTLTIYGSDVSGILRFMRRPRDPENPEFFLVVLGYDTDKWCDLKVDLQARGTCACILRQYYDAGTPEYSIKQRHQKTATACLQSGTKITVTIKDDVLVVA</sequence>
<accession>A0ABP0WKW6</accession>
<reference evidence="1" key="1">
    <citation type="submission" date="2024-02" db="EMBL/GenBank/DDBJ databases">
        <authorList>
            <consortium name="ELIXIR-Norway"/>
            <consortium name="Elixir Norway"/>
        </authorList>
    </citation>
    <scope>NUCLEOTIDE SEQUENCE</scope>
</reference>
<dbReference type="InterPro" id="IPR009960">
    <property type="entry name" value="Fruit_body_lectin_fun"/>
</dbReference>
<gene>
    <name evidence="1" type="ORF">CSSPJE1EN1_LOCUS11994</name>
</gene>
<dbReference type="Proteomes" id="UP001497444">
    <property type="component" value="Chromosome 18"/>
</dbReference>
<proteinExistence type="predicted"/>
<dbReference type="Gene3D" id="2.60.270.20">
    <property type="entry name" value="Cytolysin/lectin"/>
    <property type="match status" value="1"/>
</dbReference>
<dbReference type="Pfam" id="PF07367">
    <property type="entry name" value="FB_lectin"/>
    <property type="match status" value="1"/>
</dbReference>
<evidence type="ECO:0000313" key="2">
    <source>
        <dbReference type="Proteomes" id="UP001497444"/>
    </source>
</evidence>
<dbReference type="InterPro" id="IPR015926">
    <property type="entry name" value="Cytolysin/lectin"/>
</dbReference>